<keyword evidence="4" id="KW-1185">Reference proteome</keyword>
<dbReference type="Pfam" id="PF18962">
    <property type="entry name" value="Por_Secre_tail"/>
    <property type="match status" value="1"/>
</dbReference>
<dbReference type="InterPro" id="IPR036514">
    <property type="entry name" value="SGNH_hydro_sf"/>
</dbReference>
<evidence type="ECO:0000313" key="3">
    <source>
        <dbReference type="EMBL" id="MET6998751.1"/>
    </source>
</evidence>
<proteinExistence type="predicted"/>
<dbReference type="NCBIfam" id="TIGR04183">
    <property type="entry name" value="Por_Secre_tail"/>
    <property type="match status" value="1"/>
</dbReference>
<dbReference type="EMBL" id="JBEXAC010000002">
    <property type="protein sequence ID" value="MET6998751.1"/>
    <property type="molecule type" value="Genomic_DNA"/>
</dbReference>
<dbReference type="CDD" id="cd00229">
    <property type="entry name" value="SGNH_hydrolase"/>
    <property type="match status" value="1"/>
</dbReference>
<dbReference type="RefSeq" id="WP_354661391.1">
    <property type="nucleotide sequence ID" value="NZ_JBEXAC010000002.1"/>
</dbReference>
<dbReference type="Pfam" id="PF13472">
    <property type="entry name" value="Lipase_GDSL_2"/>
    <property type="match status" value="1"/>
</dbReference>
<dbReference type="Proteomes" id="UP001549749">
    <property type="component" value="Unassembled WGS sequence"/>
</dbReference>
<reference evidence="3 4" key="1">
    <citation type="submission" date="2024-06" db="EMBL/GenBank/DDBJ databases">
        <title>Chitinophaga defluvii sp. nov., isolated from municipal sewage.</title>
        <authorList>
            <person name="Zhang L."/>
        </authorList>
    </citation>
    <scope>NUCLEOTIDE SEQUENCE [LARGE SCALE GENOMIC DNA]</scope>
    <source>
        <strain evidence="3 4">H8</strain>
    </source>
</reference>
<accession>A0ABV2T6W4</accession>
<feature type="domain" description="SGNH hydrolase-type esterase" evidence="1">
    <location>
        <begin position="1"/>
        <end position="182"/>
    </location>
</feature>
<dbReference type="InterPro" id="IPR013830">
    <property type="entry name" value="SGNH_hydro"/>
</dbReference>
<gene>
    <name evidence="3" type="ORF">ABR189_15315</name>
</gene>
<organism evidence="3 4">
    <name type="scientific">Chitinophaga defluvii</name>
    <dbReference type="NCBI Taxonomy" id="3163343"/>
    <lineage>
        <taxon>Bacteria</taxon>
        <taxon>Pseudomonadati</taxon>
        <taxon>Bacteroidota</taxon>
        <taxon>Chitinophagia</taxon>
        <taxon>Chitinophagales</taxon>
        <taxon>Chitinophagaceae</taxon>
        <taxon>Chitinophaga</taxon>
    </lineage>
</organism>
<dbReference type="InterPro" id="IPR026444">
    <property type="entry name" value="Secre_tail"/>
</dbReference>
<dbReference type="Gene3D" id="3.40.50.1110">
    <property type="entry name" value="SGNH hydrolase"/>
    <property type="match status" value="1"/>
</dbReference>
<protein>
    <submittedName>
        <fullName evidence="3">GDSL-type esterase/lipase family protein</fullName>
    </submittedName>
</protein>
<evidence type="ECO:0000259" key="2">
    <source>
        <dbReference type="Pfam" id="PF18962"/>
    </source>
</evidence>
<evidence type="ECO:0000259" key="1">
    <source>
        <dbReference type="Pfam" id="PF13472"/>
    </source>
</evidence>
<dbReference type="Gene3D" id="2.60.40.10">
    <property type="entry name" value="Immunoglobulins"/>
    <property type="match status" value="3"/>
</dbReference>
<sequence length="683" mass="76666">MGSSTAEGYGATFKKGWAQLYFDEYLKGLNPASELINIAKYGYTTYHLSENDFVPPAGRPLPDPAYNITKALSYKPDVIIINLGSNDPANNIPLSEQQDNYKRIVALANAQGVQVWVTTTQPRRGLNTTQVQLLTGIRDWILTYFGDKSINFWNGIATPKDSLLQQYDSGDGVHLNNDGHRLLFNRVVAAGVVETLCKEEIALTAFTVKPVEDKLQLDWSTGKEKNMAQFIIERSTDSLNWKQLGQVAAVGNAVTTSTYTYKDTEILSQAVYYRLNMEAQNGNRSYSKGVKGIPDTLYTKPFRLASFTVTPQQDKLQLDWSTSIEKNMLQFIIERSADSLDWKKIGQVAAVGNAGKTSTYKFTDNEVQSKPMYYRLNIEGKNGLHHYSDGVKGIPDTLYTKPFRLASFMVTPQEDKLQLDWSTSIEKNMLQFIIERSADSLNWKKLGQVAAVGNATKTSTYKFTDTEIQTKAVYYRLNIEGKNGLHHYSDGVKGIPDTLYTIPFRLTSFNVTPKQNKLELQWATRAEKDMKEYTVERSLDKLVWVKAGVIPAAGTSNVNKAYSFADDIPKAIYVYYRLNMSDKQGRKFYSDTLQASGLITGIPGVPDEASAVRITPNPVISQFQIDQLSGYVHQVKIYNQSGALVYVKQDYQRGNSINVSTLPAGLYMVVIDDGKYRLKLMKM</sequence>
<comment type="caution">
    <text evidence="3">The sequence shown here is derived from an EMBL/GenBank/DDBJ whole genome shotgun (WGS) entry which is preliminary data.</text>
</comment>
<dbReference type="InterPro" id="IPR013783">
    <property type="entry name" value="Ig-like_fold"/>
</dbReference>
<dbReference type="SUPFAM" id="SSF52266">
    <property type="entry name" value="SGNH hydrolase"/>
    <property type="match status" value="1"/>
</dbReference>
<evidence type="ECO:0000313" key="4">
    <source>
        <dbReference type="Proteomes" id="UP001549749"/>
    </source>
</evidence>
<feature type="domain" description="Secretion system C-terminal sorting" evidence="2">
    <location>
        <begin position="616"/>
        <end position="676"/>
    </location>
</feature>
<name>A0ABV2T6W4_9BACT</name>